<accession>A0A833RD35</accession>
<comment type="similarity">
    <text evidence="5">Belongs to the iron/ascorbate-dependent oxidoreductase family.</text>
</comment>
<evidence type="ECO:0000256" key="4">
    <source>
        <dbReference type="ARBA" id="ARBA00023004"/>
    </source>
</evidence>
<keyword evidence="3 5" id="KW-0560">Oxidoreductase</keyword>
<protein>
    <submittedName>
        <fullName evidence="7">Flavonol synthase/flavanone 3-hydroxylase-like protein</fullName>
    </submittedName>
</protein>
<dbReference type="InterPro" id="IPR005123">
    <property type="entry name" value="Oxoglu/Fe-dep_dioxygenase_dom"/>
</dbReference>
<evidence type="ECO:0000256" key="2">
    <source>
        <dbReference type="ARBA" id="ARBA00022723"/>
    </source>
</evidence>
<dbReference type="InterPro" id="IPR044861">
    <property type="entry name" value="IPNS-like_FE2OG_OXY"/>
</dbReference>
<reference evidence="7" key="1">
    <citation type="submission" date="2020-01" db="EMBL/GenBank/DDBJ databases">
        <title>Genome sequence of Kobresia littledalei, the first chromosome-level genome in the family Cyperaceae.</title>
        <authorList>
            <person name="Qu G."/>
        </authorList>
    </citation>
    <scope>NUCLEOTIDE SEQUENCE</scope>
    <source>
        <strain evidence="7">C.B.Clarke</strain>
        <tissue evidence="7">Leaf</tissue>
    </source>
</reference>
<dbReference type="Gene3D" id="2.60.120.330">
    <property type="entry name" value="B-lactam Antibiotic, Isopenicillin N Synthase, Chain"/>
    <property type="match status" value="1"/>
</dbReference>
<dbReference type="PANTHER" id="PTHR47990">
    <property type="entry name" value="2-OXOGLUTARATE (2OG) AND FE(II)-DEPENDENT OXYGENASE SUPERFAMILY PROTEIN-RELATED"/>
    <property type="match status" value="1"/>
</dbReference>
<dbReference type="PROSITE" id="PS51471">
    <property type="entry name" value="FE2OG_OXY"/>
    <property type="match status" value="1"/>
</dbReference>
<evidence type="ECO:0000256" key="1">
    <source>
        <dbReference type="ARBA" id="ARBA00001961"/>
    </source>
</evidence>
<dbReference type="PRINTS" id="PR00682">
    <property type="entry name" value="IPNSYNTHASE"/>
</dbReference>
<sequence length="344" mass="39761">MAHSAQVDPAFVQAPEHRSKETISSADGVPLIDLSPLFSQRTCNTFPATLLAEVEAACRNWGFFQVINHGIPLELLKKAEAAEKEFFGLPEKDKLKVRRDEANRFGYYESEHTKNVRDWKRVFDFALQERFDATGLVLKNRWPEVPLGFRETIEEYARSVEKLAFMLLELISLTLNLPPKRLHAFFEEQTTFIRLNHYPPCPYPDLALGVGRHKDSGALTILYQDSVGGLDVKRRSDGEWVRVKPIPDSFVINIGDVIQVWSNDKYMSAEHRVSVNSERDRFSIPFFFNPASHIDVRPLPELVSDRNPGKYKGYNWGEFFKRRMDSDFKKLEVENIQIDHFKRA</sequence>
<dbReference type="InterPro" id="IPR027443">
    <property type="entry name" value="IPNS-like_sf"/>
</dbReference>
<dbReference type="SUPFAM" id="SSF51197">
    <property type="entry name" value="Clavaminate synthase-like"/>
    <property type="match status" value="1"/>
</dbReference>
<dbReference type="GO" id="GO:0016491">
    <property type="term" value="F:oxidoreductase activity"/>
    <property type="evidence" value="ECO:0007669"/>
    <property type="project" value="UniProtKB-KW"/>
</dbReference>
<dbReference type="Proteomes" id="UP000623129">
    <property type="component" value="Unassembled WGS sequence"/>
</dbReference>
<dbReference type="Pfam" id="PF03171">
    <property type="entry name" value="2OG-FeII_Oxy"/>
    <property type="match status" value="1"/>
</dbReference>
<comment type="cofactor">
    <cofactor evidence="1">
        <name>L-ascorbate</name>
        <dbReference type="ChEBI" id="CHEBI:38290"/>
    </cofactor>
</comment>
<feature type="domain" description="Fe2OG dioxygenase" evidence="6">
    <location>
        <begin position="189"/>
        <end position="290"/>
    </location>
</feature>
<evidence type="ECO:0000256" key="5">
    <source>
        <dbReference type="RuleBase" id="RU003682"/>
    </source>
</evidence>
<evidence type="ECO:0000256" key="3">
    <source>
        <dbReference type="ARBA" id="ARBA00023002"/>
    </source>
</evidence>
<gene>
    <name evidence="7" type="ORF">FCM35_KLT01552</name>
</gene>
<keyword evidence="2 5" id="KW-0479">Metal-binding</keyword>
<dbReference type="InterPro" id="IPR050231">
    <property type="entry name" value="Iron_ascorbate_oxido_reductase"/>
</dbReference>
<keyword evidence="8" id="KW-1185">Reference proteome</keyword>
<organism evidence="7 8">
    <name type="scientific">Carex littledalei</name>
    <dbReference type="NCBI Taxonomy" id="544730"/>
    <lineage>
        <taxon>Eukaryota</taxon>
        <taxon>Viridiplantae</taxon>
        <taxon>Streptophyta</taxon>
        <taxon>Embryophyta</taxon>
        <taxon>Tracheophyta</taxon>
        <taxon>Spermatophyta</taxon>
        <taxon>Magnoliopsida</taxon>
        <taxon>Liliopsida</taxon>
        <taxon>Poales</taxon>
        <taxon>Cyperaceae</taxon>
        <taxon>Cyperoideae</taxon>
        <taxon>Cariceae</taxon>
        <taxon>Carex</taxon>
        <taxon>Carex subgen. Euthyceras</taxon>
    </lineage>
</organism>
<proteinExistence type="inferred from homology"/>
<dbReference type="FunFam" id="2.60.120.330:FF:000012">
    <property type="entry name" value="Gibberellin 20 oxidase 1"/>
    <property type="match status" value="1"/>
</dbReference>
<evidence type="ECO:0000259" key="6">
    <source>
        <dbReference type="PROSITE" id="PS51471"/>
    </source>
</evidence>
<dbReference type="InterPro" id="IPR026992">
    <property type="entry name" value="DIOX_N"/>
</dbReference>
<dbReference type="Pfam" id="PF14226">
    <property type="entry name" value="DIOX_N"/>
    <property type="match status" value="1"/>
</dbReference>
<comment type="caution">
    <text evidence="7">The sequence shown here is derived from an EMBL/GenBank/DDBJ whole genome shotgun (WGS) entry which is preliminary data.</text>
</comment>
<evidence type="ECO:0000313" key="8">
    <source>
        <dbReference type="Proteomes" id="UP000623129"/>
    </source>
</evidence>
<dbReference type="EMBL" id="SWLB01000010">
    <property type="protein sequence ID" value="KAF3333861.1"/>
    <property type="molecule type" value="Genomic_DNA"/>
</dbReference>
<evidence type="ECO:0000313" key="7">
    <source>
        <dbReference type="EMBL" id="KAF3333861.1"/>
    </source>
</evidence>
<name>A0A833RD35_9POAL</name>
<dbReference type="OrthoDB" id="288590at2759"/>
<keyword evidence="4 5" id="KW-0408">Iron</keyword>
<dbReference type="GO" id="GO:0046872">
    <property type="term" value="F:metal ion binding"/>
    <property type="evidence" value="ECO:0007669"/>
    <property type="project" value="UniProtKB-KW"/>
</dbReference>
<dbReference type="AlphaFoldDB" id="A0A833RD35"/>